<sequence>MTIGLTAVFLGGVLALLSPCGALLIPAFFAFSVSGGTKLVGRAAMFFIGLLTILLPMGAGAGFIGALLTAHRTTLIMVASVLLIIFGLLQILGLGFDLGRFMPESLRNPGAGSGGTASLLSAYVLGIVSGVAGFCTGPILGAVLTLAASGGSPLTGMFYLSVYALGIAVPVFVIAVVWQKLGADRISWLRGKTITIAGRDFHTTSLISGIVFIAVGVIFMATNGLVGVPEIISTATAGALQEALLAFDRTIPAWGSILIIAGVLIALWFLIFYPLTAPGRKLGFDRSELPGGGDGDRPADGAAATRPAEASVPARDVAEAEGTSASEPATTASEPVATASEPATTASGGDQAAGDGEFLTRRQRRAAERAGRG</sequence>
<evidence type="ECO:0000256" key="6">
    <source>
        <dbReference type="SAM" id="MobiDB-lite"/>
    </source>
</evidence>
<feature type="compositionally biased region" description="Polar residues" evidence="6">
    <location>
        <begin position="323"/>
        <end position="333"/>
    </location>
</feature>
<feature type="transmembrane region" description="Helical" evidence="7">
    <location>
        <begin position="156"/>
        <end position="178"/>
    </location>
</feature>
<gene>
    <name evidence="9" type="ORF">EW640_09540</name>
</gene>
<evidence type="ECO:0000259" key="8">
    <source>
        <dbReference type="Pfam" id="PF02683"/>
    </source>
</evidence>
<feature type="compositionally biased region" description="Basic and acidic residues" evidence="6">
    <location>
        <begin position="287"/>
        <end position="299"/>
    </location>
</feature>
<protein>
    <submittedName>
        <fullName evidence="9">Cytochrome c biogenesis protein CcdA</fullName>
    </submittedName>
</protein>
<keyword evidence="3 7" id="KW-0812">Transmembrane</keyword>
<dbReference type="InterPro" id="IPR051790">
    <property type="entry name" value="Cytochrome_c-biogenesis_DsbD"/>
</dbReference>
<feature type="region of interest" description="Disordered" evidence="6">
    <location>
        <begin position="287"/>
        <end position="373"/>
    </location>
</feature>
<evidence type="ECO:0000256" key="3">
    <source>
        <dbReference type="ARBA" id="ARBA00022692"/>
    </source>
</evidence>
<evidence type="ECO:0000313" key="10">
    <source>
        <dbReference type="Proteomes" id="UP000501518"/>
    </source>
</evidence>
<feature type="transmembrane region" description="Helical" evidence="7">
    <location>
        <begin position="74"/>
        <end position="96"/>
    </location>
</feature>
<dbReference type="KEGG" id="blut:EW640_09540"/>
<keyword evidence="5 7" id="KW-0472">Membrane</keyword>
<feature type="transmembrane region" description="Helical" evidence="7">
    <location>
        <begin position="117"/>
        <end position="144"/>
    </location>
</feature>
<comment type="similarity">
    <text evidence="2">Belongs to the DsbD family.</text>
</comment>
<evidence type="ECO:0000256" key="5">
    <source>
        <dbReference type="ARBA" id="ARBA00023136"/>
    </source>
</evidence>
<dbReference type="InterPro" id="IPR003834">
    <property type="entry name" value="Cyt_c_assmbl_TM_dom"/>
</dbReference>
<evidence type="ECO:0000256" key="4">
    <source>
        <dbReference type="ARBA" id="ARBA00022989"/>
    </source>
</evidence>
<keyword evidence="4 7" id="KW-1133">Transmembrane helix</keyword>
<evidence type="ECO:0000256" key="2">
    <source>
        <dbReference type="ARBA" id="ARBA00006143"/>
    </source>
</evidence>
<dbReference type="RefSeq" id="WP_165883893.1">
    <property type="nucleotide sequence ID" value="NZ_CP035810.1"/>
</dbReference>
<feature type="transmembrane region" description="Helical" evidence="7">
    <location>
        <begin position="43"/>
        <end position="68"/>
    </location>
</feature>
<comment type="subcellular location">
    <subcellularLocation>
        <location evidence="1">Membrane</location>
        <topology evidence="1">Multi-pass membrane protein</topology>
    </subcellularLocation>
</comment>
<proteinExistence type="inferred from homology"/>
<feature type="transmembrane region" description="Helical" evidence="7">
    <location>
        <begin position="253"/>
        <end position="276"/>
    </location>
</feature>
<evidence type="ECO:0000256" key="7">
    <source>
        <dbReference type="SAM" id="Phobius"/>
    </source>
</evidence>
<feature type="transmembrane region" description="Helical" evidence="7">
    <location>
        <begin position="6"/>
        <end position="31"/>
    </location>
</feature>
<dbReference type="PANTHER" id="PTHR31272">
    <property type="entry name" value="CYTOCHROME C-TYPE BIOGENESIS PROTEIN HI_1454-RELATED"/>
    <property type="match status" value="1"/>
</dbReference>
<dbReference type="Proteomes" id="UP000501518">
    <property type="component" value="Chromosome"/>
</dbReference>
<feature type="domain" description="Cytochrome C biogenesis protein transmembrane" evidence="8">
    <location>
        <begin position="5"/>
        <end position="188"/>
    </location>
</feature>
<dbReference type="AlphaFoldDB" id="A0A6G8KYB4"/>
<accession>A0A6G8KYB4</accession>
<feature type="transmembrane region" description="Helical" evidence="7">
    <location>
        <begin position="199"/>
        <end position="221"/>
    </location>
</feature>
<evidence type="ECO:0000256" key="1">
    <source>
        <dbReference type="ARBA" id="ARBA00004141"/>
    </source>
</evidence>
<dbReference type="EMBL" id="CP035810">
    <property type="protein sequence ID" value="QIN29490.1"/>
    <property type="molecule type" value="Genomic_DNA"/>
</dbReference>
<dbReference type="GO" id="GO:0016020">
    <property type="term" value="C:membrane"/>
    <property type="evidence" value="ECO:0007669"/>
    <property type="project" value="UniProtKB-SubCell"/>
</dbReference>
<organism evidence="9 10">
    <name type="scientific">Brevibacterium luteolum</name>
    <dbReference type="NCBI Taxonomy" id="199591"/>
    <lineage>
        <taxon>Bacteria</taxon>
        <taxon>Bacillati</taxon>
        <taxon>Actinomycetota</taxon>
        <taxon>Actinomycetes</taxon>
        <taxon>Micrococcales</taxon>
        <taxon>Brevibacteriaceae</taxon>
        <taxon>Brevibacterium</taxon>
    </lineage>
</organism>
<dbReference type="GO" id="GO:0017004">
    <property type="term" value="P:cytochrome complex assembly"/>
    <property type="evidence" value="ECO:0007669"/>
    <property type="project" value="InterPro"/>
</dbReference>
<dbReference type="PANTHER" id="PTHR31272:SF4">
    <property type="entry name" value="CYTOCHROME C-TYPE BIOGENESIS PROTEIN HI_1454-RELATED"/>
    <property type="match status" value="1"/>
</dbReference>
<dbReference type="Pfam" id="PF02683">
    <property type="entry name" value="DsbD_TM"/>
    <property type="match status" value="1"/>
</dbReference>
<evidence type="ECO:0000313" key="9">
    <source>
        <dbReference type="EMBL" id="QIN29490.1"/>
    </source>
</evidence>
<name>A0A6G8KYB4_9MICO</name>
<reference evidence="9 10" key="1">
    <citation type="submission" date="2019-02" db="EMBL/GenBank/DDBJ databases">
        <title>Complete Genome Sequence and Methylome Analysis of Brevibacterium luteolum NEB1784.</title>
        <authorList>
            <person name="Fomenkov A."/>
            <person name="Roberts R.J."/>
        </authorList>
    </citation>
    <scope>NUCLEOTIDE SEQUENCE [LARGE SCALE GENOMIC DNA]</scope>
    <source>
        <strain evidence="9 10">NEB1784</strain>
    </source>
</reference>